<evidence type="ECO:0000313" key="4">
    <source>
        <dbReference type="Proteomes" id="UP000027361"/>
    </source>
</evidence>
<feature type="domain" description="STEEP1" evidence="2">
    <location>
        <begin position="17"/>
        <end position="138"/>
    </location>
</feature>
<dbReference type="GeneID" id="25263605"/>
<comment type="similarity">
    <text evidence="1">Belongs to the STEEP1 family.</text>
</comment>
<dbReference type="InterPro" id="IPR029704">
    <property type="entry name" value="STEEP-like"/>
</dbReference>
<dbReference type="RefSeq" id="XP_013245763.1">
    <property type="nucleotide sequence ID" value="XM_013390309.1"/>
</dbReference>
<dbReference type="HOGENOM" id="CLU_099571_2_0_1"/>
<dbReference type="AlphaFoldDB" id="A0A066WPL2"/>
<accession>A0A066WPL2</accession>
<dbReference type="OrthoDB" id="418131at2759"/>
<dbReference type="Proteomes" id="UP000027361">
    <property type="component" value="Unassembled WGS sequence"/>
</dbReference>
<dbReference type="Pfam" id="PF25809">
    <property type="entry name" value="STEEP1"/>
    <property type="match status" value="1"/>
</dbReference>
<name>A0A066WPL2_TILAU</name>
<dbReference type="PANTHER" id="PTHR46355">
    <property type="entry name" value="UPF0428 PROTEIN CXORF56"/>
    <property type="match status" value="1"/>
</dbReference>
<dbReference type="GO" id="GO:0005737">
    <property type="term" value="C:cytoplasm"/>
    <property type="evidence" value="ECO:0007669"/>
    <property type="project" value="GOC"/>
</dbReference>
<dbReference type="GO" id="GO:0090158">
    <property type="term" value="P:endoplasmic reticulum membrane organization"/>
    <property type="evidence" value="ECO:0007669"/>
    <property type="project" value="TreeGrafter"/>
</dbReference>
<protein>
    <recommendedName>
        <fullName evidence="2">STEEP1 domain-containing protein</fullName>
    </recommendedName>
</protein>
<comment type="caution">
    <text evidence="3">The sequence shown here is derived from an EMBL/GenBank/DDBJ whole genome shotgun (WGS) entry which is preliminary data.</text>
</comment>
<dbReference type="STRING" id="1037660.A0A066WPL2"/>
<sequence>MPKVISRSAISASKDEDTRSNLRVFYCLCGEFALVCDQPLSACPSRPQDGSYVLRCLDSRADPETGYVRKARIFKISATQRDPVLIRRPDGSLEKQYRFHCQRCQLPLGYETTVPPLKSGNFTYILKGALSEAQGTAPPDALWAVEAEEP</sequence>
<gene>
    <name evidence="3" type="ORF">K437DRAFT_253556</name>
</gene>
<dbReference type="InParanoid" id="A0A066WPL2"/>
<reference evidence="3 4" key="1">
    <citation type="submission" date="2014-05" db="EMBL/GenBank/DDBJ databases">
        <title>Draft genome sequence of a rare smut relative, Tilletiaria anomala UBC 951.</title>
        <authorList>
            <consortium name="DOE Joint Genome Institute"/>
            <person name="Toome M."/>
            <person name="Kuo A."/>
            <person name="Henrissat B."/>
            <person name="Lipzen A."/>
            <person name="Tritt A."/>
            <person name="Yoshinaga Y."/>
            <person name="Zane M."/>
            <person name="Barry K."/>
            <person name="Grigoriev I.V."/>
            <person name="Spatafora J.W."/>
            <person name="Aimea M.C."/>
        </authorList>
    </citation>
    <scope>NUCLEOTIDE SEQUENCE [LARGE SCALE GENOMIC DNA]</scope>
    <source>
        <strain evidence="3 4">UBC 951</strain>
    </source>
</reference>
<evidence type="ECO:0000313" key="3">
    <source>
        <dbReference type="EMBL" id="KDN52924.1"/>
    </source>
</evidence>
<organism evidence="3 4">
    <name type="scientific">Tilletiaria anomala (strain ATCC 24038 / CBS 436.72 / UBC 951)</name>
    <dbReference type="NCBI Taxonomy" id="1037660"/>
    <lineage>
        <taxon>Eukaryota</taxon>
        <taxon>Fungi</taxon>
        <taxon>Dikarya</taxon>
        <taxon>Basidiomycota</taxon>
        <taxon>Ustilaginomycotina</taxon>
        <taxon>Exobasidiomycetes</taxon>
        <taxon>Georgefischeriales</taxon>
        <taxon>Tilletiariaceae</taxon>
        <taxon>Tilletiaria</taxon>
    </lineage>
</organism>
<dbReference type="EMBL" id="JMSN01000005">
    <property type="protein sequence ID" value="KDN52924.1"/>
    <property type="molecule type" value="Genomic_DNA"/>
</dbReference>
<dbReference type="InterPro" id="IPR057965">
    <property type="entry name" value="STEEP1_dom"/>
</dbReference>
<dbReference type="OMA" id="YEMNEHR"/>
<dbReference type="PANTHER" id="PTHR46355:SF1">
    <property type="entry name" value="STING ER EXIT PROTEIN"/>
    <property type="match status" value="1"/>
</dbReference>
<dbReference type="GO" id="GO:0006888">
    <property type="term" value="P:endoplasmic reticulum to Golgi vesicle-mediated transport"/>
    <property type="evidence" value="ECO:0007669"/>
    <property type="project" value="TreeGrafter"/>
</dbReference>
<keyword evidence="4" id="KW-1185">Reference proteome</keyword>
<evidence type="ECO:0000259" key="2">
    <source>
        <dbReference type="Pfam" id="PF25809"/>
    </source>
</evidence>
<evidence type="ECO:0000256" key="1">
    <source>
        <dbReference type="ARBA" id="ARBA00024205"/>
    </source>
</evidence>
<proteinExistence type="inferred from homology"/>